<evidence type="ECO:0000256" key="3">
    <source>
        <dbReference type="ARBA" id="ARBA00022989"/>
    </source>
</evidence>
<dbReference type="KEGG" id="fax:FUAX_26180"/>
<accession>A0AAU9CMB7</accession>
<dbReference type="InterPro" id="IPR050768">
    <property type="entry name" value="UPF0353/GerABKA_families"/>
</dbReference>
<dbReference type="InterPro" id="IPR036465">
    <property type="entry name" value="vWFA_dom_sf"/>
</dbReference>
<dbReference type="AlphaFoldDB" id="A0AAU9CMB7"/>
<evidence type="ECO:0000256" key="1">
    <source>
        <dbReference type="ARBA" id="ARBA00022475"/>
    </source>
</evidence>
<dbReference type="PANTHER" id="PTHR22550:SF5">
    <property type="entry name" value="LEUCINE ZIPPER PROTEIN 4"/>
    <property type="match status" value="1"/>
</dbReference>
<evidence type="ECO:0000256" key="5">
    <source>
        <dbReference type="SAM" id="Phobius"/>
    </source>
</evidence>
<dbReference type="Pfam" id="PF00092">
    <property type="entry name" value="VWA"/>
    <property type="match status" value="1"/>
</dbReference>
<sequence length="323" mass="35757">MSWTESFGITEIVFTSVFVLAYAAFIWRTVDAARKLNAPFYKLAIKLVLRSLYFGLMLVALLGPSFGKIGKEVKATGKDIFFAVDLSGSMNATDVSPSRLKRVKYELKNIVDQFSTDRIGLIIFSSEAFVQCPMTYDRSALYLYIESLNTGLVPDAGTDFGPPLRIALDKMLTEDEPKAAEKSKIIILVSDGEDHGEATASVAGEVKEKGLVLFAMGVGTEKGSRLRSGRRGYILNEFGQPVVSKLDPKSLRELASSTGGKYYEISDKRDDTKKMIADIKKIKGNVRDTTKRDVADNKYYYFLALALFLMAVDALISIRTIKI</sequence>
<feature type="transmembrane region" description="Helical" evidence="5">
    <location>
        <begin position="6"/>
        <end position="27"/>
    </location>
</feature>
<evidence type="ECO:0000256" key="4">
    <source>
        <dbReference type="ARBA" id="ARBA00023136"/>
    </source>
</evidence>
<dbReference type="EMBL" id="AP025314">
    <property type="protein sequence ID" value="BDD10186.1"/>
    <property type="molecule type" value="Genomic_DNA"/>
</dbReference>
<dbReference type="Gene3D" id="3.40.50.410">
    <property type="entry name" value="von Willebrand factor, type A domain"/>
    <property type="match status" value="1"/>
</dbReference>
<dbReference type="SUPFAM" id="SSF53300">
    <property type="entry name" value="vWA-like"/>
    <property type="match status" value="1"/>
</dbReference>
<organism evidence="7 8">
    <name type="scientific">Fulvitalea axinellae</name>
    <dbReference type="NCBI Taxonomy" id="1182444"/>
    <lineage>
        <taxon>Bacteria</taxon>
        <taxon>Pseudomonadati</taxon>
        <taxon>Bacteroidota</taxon>
        <taxon>Cytophagia</taxon>
        <taxon>Cytophagales</taxon>
        <taxon>Persicobacteraceae</taxon>
        <taxon>Fulvitalea</taxon>
    </lineage>
</organism>
<evidence type="ECO:0000256" key="2">
    <source>
        <dbReference type="ARBA" id="ARBA00022692"/>
    </source>
</evidence>
<evidence type="ECO:0000313" key="8">
    <source>
        <dbReference type="Proteomes" id="UP001348817"/>
    </source>
</evidence>
<keyword evidence="2 5" id="KW-0812">Transmembrane</keyword>
<keyword evidence="3 5" id="KW-1133">Transmembrane helix</keyword>
<feature type="transmembrane region" description="Helical" evidence="5">
    <location>
        <begin position="47"/>
        <end position="66"/>
    </location>
</feature>
<dbReference type="InterPro" id="IPR002035">
    <property type="entry name" value="VWF_A"/>
</dbReference>
<dbReference type="PANTHER" id="PTHR22550">
    <property type="entry name" value="SPORE GERMINATION PROTEIN"/>
    <property type="match status" value="1"/>
</dbReference>
<proteinExistence type="predicted"/>
<evidence type="ECO:0000259" key="6">
    <source>
        <dbReference type="PROSITE" id="PS50234"/>
    </source>
</evidence>
<dbReference type="PROSITE" id="PS50234">
    <property type="entry name" value="VWFA"/>
    <property type="match status" value="1"/>
</dbReference>
<dbReference type="RefSeq" id="WP_338391757.1">
    <property type="nucleotide sequence ID" value="NZ_AP025314.1"/>
</dbReference>
<dbReference type="Proteomes" id="UP001348817">
    <property type="component" value="Chromosome"/>
</dbReference>
<protein>
    <submittedName>
        <fullName evidence="7">BatB protein</fullName>
    </submittedName>
</protein>
<keyword evidence="4 5" id="KW-0472">Membrane</keyword>
<gene>
    <name evidence="7" type="primary">batB</name>
    <name evidence="7" type="ORF">FUAX_26180</name>
</gene>
<reference evidence="7 8" key="1">
    <citation type="submission" date="2021-12" db="EMBL/GenBank/DDBJ databases">
        <title>Genome sequencing of bacteria with rrn-lacking chromosome and rrn-plasmid.</title>
        <authorList>
            <person name="Anda M."/>
            <person name="Iwasaki W."/>
        </authorList>
    </citation>
    <scope>NUCLEOTIDE SEQUENCE [LARGE SCALE GENOMIC DNA]</scope>
    <source>
        <strain evidence="7 8">DSM 100852</strain>
    </source>
</reference>
<evidence type="ECO:0000313" key="7">
    <source>
        <dbReference type="EMBL" id="BDD10186.1"/>
    </source>
</evidence>
<keyword evidence="8" id="KW-1185">Reference proteome</keyword>
<feature type="domain" description="VWFA" evidence="6">
    <location>
        <begin position="79"/>
        <end position="279"/>
    </location>
</feature>
<dbReference type="SMART" id="SM00327">
    <property type="entry name" value="VWA"/>
    <property type="match status" value="1"/>
</dbReference>
<name>A0AAU9CMB7_9BACT</name>
<keyword evidence="1" id="KW-1003">Cell membrane</keyword>
<feature type="transmembrane region" description="Helical" evidence="5">
    <location>
        <begin position="299"/>
        <end position="318"/>
    </location>
</feature>